<evidence type="ECO:0000313" key="2">
    <source>
        <dbReference type="EMBL" id="ODV73472.1"/>
    </source>
</evidence>
<sequence>MVEMCCCLFTLSLNFFSLFRLAGCGSFSLALQCKKNMQWLMMKDNRGENSVERCISGELSLVVNCPLWCLCLGGEMSLRDRAVKMGSKQGEQVQYVNEMTNKS</sequence>
<evidence type="ECO:0000313" key="3">
    <source>
        <dbReference type="Proteomes" id="UP000094389"/>
    </source>
</evidence>
<dbReference type="EMBL" id="KV453930">
    <property type="protein sequence ID" value="ODV73472.1"/>
    <property type="molecule type" value="Genomic_DNA"/>
</dbReference>
<reference evidence="2 3" key="1">
    <citation type="journal article" date="2016" name="Proc. Natl. Acad. Sci. U.S.A.">
        <title>Comparative genomics of biotechnologically important yeasts.</title>
        <authorList>
            <person name="Riley R."/>
            <person name="Haridas S."/>
            <person name="Wolfe K.H."/>
            <person name="Lopes M.R."/>
            <person name="Hittinger C.T."/>
            <person name="Goeker M."/>
            <person name="Salamov A.A."/>
            <person name="Wisecaver J.H."/>
            <person name="Long T.M."/>
            <person name="Calvey C.H."/>
            <person name="Aerts A.L."/>
            <person name="Barry K.W."/>
            <person name="Choi C."/>
            <person name="Clum A."/>
            <person name="Coughlan A.Y."/>
            <person name="Deshpande S."/>
            <person name="Douglass A.P."/>
            <person name="Hanson S.J."/>
            <person name="Klenk H.-P."/>
            <person name="LaButti K.M."/>
            <person name="Lapidus A."/>
            <person name="Lindquist E.A."/>
            <person name="Lipzen A.M."/>
            <person name="Meier-Kolthoff J.P."/>
            <person name="Ohm R.A."/>
            <person name="Otillar R.P."/>
            <person name="Pangilinan J.L."/>
            <person name="Peng Y."/>
            <person name="Rokas A."/>
            <person name="Rosa C.A."/>
            <person name="Scheuner C."/>
            <person name="Sibirny A.A."/>
            <person name="Slot J.C."/>
            <person name="Stielow J.B."/>
            <person name="Sun H."/>
            <person name="Kurtzman C.P."/>
            <person name="Blackwell M."/>
            <person name="Grigoriev I.V."/>
            <person name="Jeffries T.W."/>
        </authorList>
    </citation>
    <scope>NUCLEOTIDE SEQUENCE [LARGE SCALE GENOMIC DNA]</scope>
    <source>
        <strain evidence="3">ATCC 18201 / CBS 1600 / BCRC 20928 / JCM 3617 / NBRC 0987 / NRRL Y-1542</strain>
    </source>
</reference>
<gene>
    <name evidence="2" type="ORF">CYBJADRAFT_84179</name>
</gene>
<keyword evidence="1" id="KW-0732">Signal</keyword>
<keyword evidence="3" id="KW-1185">Reference proteome</keyword>
<evidence type="ECO:0008006" key="4">
    <source>
        <dbReference type="Google" id="ProtNLM"/>
    </source>
</evidence>
<accession>A0A1E4S1X9</accession>
<proteinExistence type="predicted"/>
<dbReference type="Proteomes" id="UP000094389">
    <property type="component" value="Unassembled WGS sequence"/>
</dbReference>
<name>A0A1E4S1X9_CYBJN</name>
<organism evidence="2 3">
    <name type="scientific">Cyberlindnera jadinii (strain ATCC 18201 / CBS 1600 / BCRC 20928 / JCM 3617 / NBRC 0987 / NRRL Y-1542)</name>
    <name type="common">Torula yeast</name>
    <name type="synonym">Candida utilis</name>
    <dbReference type="NCBI Taxonomy" id="983966"/>
    <lineage>
        <taxon>Eukaryota</taxon>
        <taxon>Fungi</taxon>
        <taxon>Dikarya</taxon>
        <taxon>Ascomycota</taxon>
        <taxon>Saccharomycotina</taxon>
        <taxon>Saccharomycetes</taxon>
        <taxon>Phaffomycetales</taxon>
        <taxon>Phaffomycetaceae</taxon>
        <taxon>Cyberlindnera</taxon>
    </lineage>
</organism>
<protein>
    <recommendedName>
        <fullName evidence="4">Secreted protein</fullName>
    </recommendedName>
</protein>
<dbReference type="RefSeq" id="XP_020070511.1">
    <property type="nucleotide sequence ID" value="XM_020217961.1"/>
</dbReference>
<feature type="signal peptide" evidence="1">
    <location>
        <begin position="1"/>
        <end position="24"/>
    </location>
</feature>
<dbReference type="GeneID" id="30992357"/>
<dbReference type="AlphaFoldDB" id="A0A1E4S1X9"/>
<evidence type="ECO:0000256" key="1">
    <source>
        <dbReference type="SAM" id="SignalP"/>
    </source>
</evidence>
<feature type="chain" id="PRO_5009162608" description="Secreted protein" evidence="1">
    <location>
        <begin position="25"/>
        <end position="103"/>
    </location>
</feature>